<feature type="transmembrane region" description="Helical" evidence="1">
    <location>
        <begin position="146"/>
        <end position="169"/>
    </location>
</feature>
<evidence type="ECO:0000313" key="2">
    <source>
        <dbReference type="EMBL" id="MFC3033738.1"/>
    </source>
</evidence>
<name>A0ABV7CMI6_9GAMM</name>
<evidence type="ECO:0000313" key="3">
    <source>
        <dbReference type="Proteomes" id="UP001595453"/>
    </source>
</evidence>
<keyword evidence="3" id="KW-1185">Reference proteome</keyword>
<protein>
    <submittedName>
        <fullName evidence="2">Uncharacterized protein</fullName>
    </submittedName>
</protein>
<feature type="transmembrane region" description="Helical" evidence="1">
    <location>
        <begin position="46"/>
        <end position="64"/>
    </location>
</feature>
<dbReference type="Proteomes" id="UP001595453">
    <property type="component" value="Unassembled WGS sequence"/>
</dbReference>
<evidence type="ECO:0000256" key="1">
    <source>
        <dbReference type="SAM" id="Phobius"/>
    </source>
</evidence>
<feature type="transmembrane region" description="Helical" evidence="1">
    <location>
        <begin position="12"/>
        <end position="34"/>
    </location>
</feature>
<comment type="caution">
    <text evidence="2">The sequence shown here is derived from an EMBL/GenBank/DDBJ whole genome shotgun (WGS) entry which is preliminary data.</text>
</comment>
<feature type="transmembrane region" description="Helical" evidence="1">
    <location>
        <begin position="117"/>
        <end position="134"/>
    </location>
</feature>
<proteinExistence type="predicted"/>
<dbReference type="EMBL" id="JBHRSD010000027">
    <property type="protein sequence ID" value="MFC3033738.1"/>
    <property type="molecule type" value="Genomic_DNA"/>
</dbReference>
<feature type="transmembrane region" description="Helical" evidence="1">
    <location>
        <begin position="84"/>
        <end position="105"/>
    </location>
</feature>
<dbReference type="RefSeq" id="WP_377125695.1">
    <property type="nucleotide sequence ID" value="NZ_JBHRSD010000027.1"/>
</dbReference>
<keyword evidence="1" id="KW-1133">Transmembrane helix</keyword>
<accession>A0ABV7CMI6</accession>
<keyword evidence="1" id="KW-0472">Membrane</keyword>
<organism evidence="2 3">
    <name type="scientific">Pseudoalteromonas fenneropenaei</name>
    <dbReference type="NCBI Taxonomy" id="1737459"/>
    <lineage>
        <taxon>Bacteria</taxon>
        <taxon>Pseudomonadati</taxon>
        <taxon>Pseudomonadota</taxon>
        <taxon>Gammaproteobacteria</taxon>
        <taxon>Alteromonadales</taxon>
        <taxon>Pseudoalteromonadaceae</taxon>
        <taxon>Pseudoalteromonas</taxon>
    </lineage>
</organism>
<sequence>MTLAVTLDWIFISSKFVALFSLLCFAVVSTKTLLFGQPADNVVEKVEHSLFVLVAVATVFHFTGRLASDAILAADMSVMGKRQLYYIFFSVHELLAIAAIVHFHNRKGCELAKVTRYICYLSAVSVVLQLLRYADRVVFDTNLLNVIYSQGLISLNLFTSMLMLAYPIARALRIELNSKWL</sequence>
<keyword evidence="1" id="KW-0812">Transmembrane</keyword>
<reference evidence="3" key="1">
    <citation type="journal article" date="2019" name="Int. J. Syst. Evol. Microbiol.">
        <title>The Global Catalogue of Microorganisms (GCM) 10K type strain sequencing project: providing services to taxonomists for standard genome sequencing and annotation.</title>
        <authorList>
            <consortium name="The Broad Institute Genomics Platform"/>
            <consortium name="The Broad Institute Genome Sequencing Center for Infectious Disease"/>
            <person name="Wu L."/>
            <person name="Ma J."/>
        </authorList>
    </citation>
    <scope>NUCLEOTIDE SEQUENCE [LARGE SCALE GENOMIC DNA]</scope>
    <source>
        <strain evidence="3">KCTC 42730</strain>
    </source>
</reference>
<gene>
    <name evidence="2" type="ORF">ACFOEE_14535</name>
</gene>